<comment type="similarity">
    <text evidence="1 2">Belongs to the dTDP-4-dehydrorhamnose reductase family.</text>
</comment>
<dbReference type="InterPro" id="IPR036291">
    <property type="entry name" value="NAD(P)-bd_dom_sf"/>
</dbReference>
<evidence type="ECO:0000259" key="3">
    <source>
        <dbReference type="Pfam" id="PF04321"/>
    </source>
</evidence>
<dbReference type="CDD" id="cd05254">
    <property type="entry name" value="dTDP_HR_like_SDR_e"/>
    <property type="match status" value="1"/>
</dbReference>
<dbReference type="PANTHER" id="PTHR10491:SF4">
    <property type="entry name" value="METHIONINE ADENOSYLTRANSFERASE 2 SUBUNIT BETA"/>
    <property type="match status" value="1"/>
</dbReference>
<dbReference type="Gene3D" id="3.90.25.10">
    <property type="entry name" value="UDP-galactose 4-epimerase, domain 1"/>
    <property type="match status" value="1"/>
</dbReference>
<accession>A0A8J8MNK5</accession>
<dbReference type="EC" id="1.1.1.133" evidence="2"/>
<dbReference type="SUPFAM" id="SSF51735">
    <property type="entry name" value="NAD(P)-binding Rossmann-fold domains"/>
    <property type="match status" value="1"/>
</dbReference>
<proteinExistence type="inferred from homology"/>
<evidence type="ECO:0000313" key="4">
    <source>
        <dbReference type="EMBL" id="QUI24789.1"/>
    </source>
</evidence>
<keyword evidence="5" id="KW-1185">Reference proteome</keyword>
<gene>
    <name evidence="4" type="primary">rfbD</name>
    <name evidence="4" type="ORF">HZI73_21895</name>
</gene>
<dbReference type="RefSeq" id="WP_212695485.1">
    <property type="nucleotide sequence ID" value="NZ_CP058649.1"/>
</dbReference>
<dbReference type="EMBL" id="CP058649">
    <property type="protein sequence ID" value="QUI24789.1"/>
    <property type="molecule type" value="Genomic_DNA"/>
</dbReference>
<feature type="domain" description="RmlD-like substrate binding" evidence="3">
    <location>
        <begin position="1"/>
        <end position="279"/>
    </location>
</feature>
<comment type="function">
    <text evidence="2">Catalyzes the reduction of dTDP-6-deoxy-L-lyxo-4-hexulose to yield dTDP-L-rhamnose.</text>
</comment>
<dbReference type="GO" id="GO:0005829">
    <property type="term" value="C:cytosol"/>
    <property type="evidence" value="ECO:0007669"/>
    <property type="project" value="TreeGrafter"/>
</dbReference>
<dbReference type="Pfam" id="PF04321">
    <property type="entry name" value="RmlD_sub_bind"/>
    <property type="match status" value="1"/>
</dbReference>
<dbReference type="InterPro" id="IPR005913">
    <property type="entry name" value="dTDP_dehydrorham_reduct"/>
</dbReference>
<evidence type="ECO:0000313" key="5">
    <source>
        <dbReference type="Proteomes" id="UP000683246"/>
    </source>
</evidence>
<dbReference type="Proteomes" id="UP000683246">
    <property type="component" value="Chromosome"/>
</dbReference>
<dbReference type="PANTHER" id="PTHR10491">
    <property type="entry name" value="DTDP-4-DEHYDRORHAMNOSE REDUCTASE"/>
    <property type="match status" value="1"/>
</dbReference>
<sequence length="286" mass="32824">MKILVTGAKGQLGRDITWTLSKDHHVMGLGREVCDIRDMELIKYYMHNFQPDMVINCASITHVDACETNTLLAMDVNAYGVKNLACICQQMHVLLVHISTDYVFDGQYGLPYEVCHSPNPINAYGYSKWLGEQYVKRICSKYYILRTSWLFGPYGYNFVNKIMDQIPYKDTLYVVDDQVGSPTYTQDFILMLRGIITSNCYGIYHVANNGSCSRYAFAKTIIRYLKEENTKVLPIQSHTVLTGAERPKYSVLSNKKAEDLCGQTMPTWEDALKRFIHSFTLQHKML</sequence>
<dbReference type="InterPro" id="IPR029903">
    <property type="entry name" value="RmlD-like-bd"/>
</dbReference>
<dbReference type="AlphaFoldDB" id="A0A8J8MNK5"/>
<dbReference type="NCBIfam" id="TIGR01214">
    <property type="entry name" value="rmlD"/>
    <property type="match status" value="1"/>
</dbReference>
<dbReference type="GO" id="GO:0008831">
    <property type="term" value="F:dTDP-4-dehydrorhamnose reductase activity"/>
    <property type="evidence" value="ECO:0007669"/>
    <property type="project" value="UniProtKB-EC"/>
</dbReference>
<protein>
    <recommendedName>
        <fullName evidence="2">dTDP-4-dehydrorhamnose reductase</fullName>
        <ecNumber evidence="2">1.1.1.133</ecNumber>
    </recommendedName>
</protein>
<dbReference type="GO" id="GO:0019305">
    <property type="term" value="P:dTDP-rhamnose biosynthetic process"/>
    <property type="evidence" value="ECO:0007669"/>
    <property type="project" value="UniProtKB-UniPathway"/>
</dbReference>
<dbReference type="KEGG" id="vpy:HZI73_21895"/>
<evidence type="ECO:0000256" key="2">
    <source>
        <dbReference type="RuleBase" id="RU364082"/>
    </source>
</evidence>
<reference evidence="4" key="1">
    <citation type="submission" date="2020-07" db="EMBL/GenBank/DDBJ databases">
        <title>Vallitalea pronyensis genome.</title>
        <authorList>
            <person name="Postec A."/>
        </authorList>
    </citation>
    <scope>NUCLEOTIDE SEQUENCE</scope>
    <source>
        <strain evidence="4">FatNI3</strain>
    </source>
</reference>
<evidence type="ECO:0000256" key="1">
    <source>
        <dbReference type="ARBA" id="ARBA00010944"/>
    </source>
</evidence>
<keyword evidence="2 4" id="KW-0560">Oxidoreductase</keyword>
<keyword evidence="2" id="KW-0521">NADP</keyword>
<organism evidence="4 5">
    <name type="scientific">Vallitalea pronyensis</name>
    <dbReference type="NCBI Taxonomy" id="1348613"/>
    <lineage>
        <taxon>Bacteria</taxon>
        <taxon>Bacillati</taxon>
        <taxon>Bacillota</taxon>
        <taxon>Clostridia</taxon>
        <taxon>Lachnospirales</taxon>
        <taxon>Vallitaleaceae</taxon>
        <taxon>Vallitalea</taxon>
    </lineage>
</organism>
<dbReference type="Gene3D" id="3.40.50.720">
    <property type="entry name" value="NAD(P)-binding Rossmann-like Domain"/>
    <property type="match status" value="1"/>
</dbReference>
<comment type="pathway">
    <text evidence="2">Carbohydrate biosynthesis; dTDP-L-rhamnose biosynthesis.</text>
</comment>
<dbReference type="UniPathway" id="UPA00124"/>
<name>A0A8J8MNK5_9FIRM</name>